<dbReference type="GO" id="GO:0022857">
    <property type="term" value="F:transmembrane transporter activity"/>
    <property type="evidence" value="ECO:0007669"/>
    <property type="project" value="TreeGrafter"/>
</dbReference>
<keyword evidence="4 7" id="KW-1133">Transmembrane helix</keyword>
<feature type="domain" description="MacB-like periplasmic core" evidence="9">
    <location>
        <begin position="21"/>
        <end position="244"/>
    </location>
</feature>
<accession>A0A1F8CLX4</accession>
<name>A0A1F8CLX4_9BACT</name>
<evidence type="ECO:0000256" key="1">
    <source>
        <dbReference type="ARBA" id="ARBA00004651"/>
    </source>
</evidence>
<evidence type="ECO:0000256" key="6">
    <source>
        <dbReference type="ARBA" id="ARBA00038076"/>
    </source>
</evidence>
<dbReference type="Pfam" id="PF12704">
    <property type="entry name" value="MacB_PCD"/>
    <property type="match status" value="1"/>
</dbReference>
<dbReference type="PANTHER" id="PTHR30572">
    <property type="entry name" value="MEMBRANE COMPONENT OF TRANSPORTER-RELATED"/>
    <property type="match status" value="1"/>
</dbReference>
<dbReference type="InterPro" id="IPR003838">
    <property type="entry name" value="ABC3_permease_C"/>
</dbReference>
<sequence length="407" mass="42939">MRINKLVVNSLRNLLANKMRTGLAILGIVIGIGSVIALISMGEASKKAVQSQIESIGSNLLTVSPGSTNSGGVRGAFGGATTLTNEDAEAIKTSSEVTTIVNVSPEYQSRAQIVAGRNNSNTTVVGVEPVYSEVRKLTLTSGSFITEAQLTSMAKVVVIGPTLVTDLFGEGVNPVGSTIRISGKSFQVIGVTQSKGGTGFDNADDRLYVPLTTAQKQLFGVKHLTSIALEAKSEAVMTQAQNEVGYFLLKRHKISEATGADFRIMSQADILATASAVTGTFTSLLTGIAAISLLVGGIGIMNIMLMSVTERTREIGLRKALGAKKKTIVLQFLTEAIILTFSGGIIGIIFGVFGFFIYAKVNNSTFVVTIPSVLLAFFVSVGIGVLFGWYPAKKASDLQPIEALRYE</sequence>
<dbReference type="GO" id="GO:0005886">
    <property type="term" value="C:plasma membrane"/>
    <property type="evidence" value="ECO:0007669"/>
    <property type="project" value="UniProtKB-SubCell"/>
</dbReference>
<feature type="transmembrane region" description="Helical" evidence="7">
    <location>
        <begin position="284"/>
        <end position="308"/>
    </location>
</feature>
<feature type="transmembrane region" description="Helical" evidence="7">
    <location>
        <begin position="21"/>
        <end position="42"/>
    </location>
</feature>
<evidence type="ECO:0000259" key="8">
    <source>
        <dbReference type="Pfam" id="PF02687"/>
    </source>
</evidence>
<evidence type="ECO:0000256" key="5">
    <source>
        <dbReference type="ARBA" id="ARBA00023136"/>
    </source>
</evidence>
<protein>
    <recommendedName>
        <fullName evidence="12">Multidrug ABC transporter substrate-binding protein</fullName>
    </recommendedName>
</protein>
<dbReference type="Pfam" id="PF02687">
    <property type="entry name" value="FtsX"/>
    <property type="match status" value="1"/>
</dbReference>
<dbReference type="InterPro" id="IPR025857">
    <property type="entry name" value="MacB_PCD"/>
</dbReference>
<gene>
    <name evidence="10" type="ORF">A2188_01150</name>
</gene>
<comment type="caution">
    <text evidence="10">The sequence shown here is derived from an EMBL/GenBank/DDBJ whole genome shotgun (WGS) entry which is preliminary data.</text>
</comment>
<evidence type="ECO:0000313" key="11">
    <source>
        <dbReference type="Proteomes" id="UP000179241"/>
    </source>
</evidence>
<evidence type="ECO:0000256" key="3">
    <source>
        <dbReference type="ARBA" id="ARBA00022692"/>
    </source>
</evidence>
<comment type="subcellular location">
    <subcellularLocation>
        <location evidence="1">Cell membrane</location>
        <topology evidence="1">Multi-pass membrane protein</topology>
    </subcellularLocation>
</comment>
<keyword evidence="2" id="KW-1003">Cell membrane</keyword>
<evidence type="ECO:0008006" key="12">
    <source>
        <dbReference type="Google" id="ProtNLM"/>
    </source>
</evidence>
<dbReference type="EMBL" id="MGHU01000024">
    <property type="protein sequence ID" value="OGM77337.1"/>
    <property type="molecule type" value="Genomic_DNA"/>
</dbReference>
<organism evidence="10 11">
    <name type="scientific">Candidatus Woesebacteria bacterium RIFOXYA1_FULL_43_9</name>
    <dbReference type="NCBI Taxonomy" id="1802534"/>
    <lineage>
        <taxon>Bacteria</taxon>
        <taxon>Candidatus Woeseibacteriota</taxon>
    </lineage>
</organism>
<dbReference type="InterPro" id="IPR050250">
    <property type="entry name" value="Macrolide_Exporter_MacB"/>
</dbReference>
<feature type="domain" description="ABC3 transporter permease C-terminal" evidence="8">
    <location>
        <begin position="288"/>
        <end position="400"/>
    </location>
</feature>
<feature type="transmembrane region" description="Helical" evidence="7">
    <location>
        <begin position="329"/>
        <end position="359"/>
    </location>
</feature>
<keyword evidence="5 7" id="KW-0472">Membrane</keyword>
<feature type="transmembrane region" description="Helical" evidence="7">
    <location>
        <begin position="365"/>
        <end position="390"/>
    </location>
</feature>
<dbReference type="Proteomes" id="UP000179241">
    <property type="component" value="Unassembled WGS sequence"/>
</dbReference>
<proteinExistence type="inferred from homology"/>
<reference evidence="10 11" key="1">
    <citation type="journal article" date="2016" name="Nat. Commun.">
        <title>Thousands of microbial genomes shed light on interconnected biogeochemical processes in an aquifer system.</title>
        <authorList>
            <person name="Anantharaman K."/>
            <person name="Brown C.T."/>
            <person name="Hug L.A."/>
            <person name="Sharon I."/>
            <person name="Castelle C.J."/>
            <person name="Probst A.J."/>
            <person name="Thomas B.C."/>
            <person name="Singh A."/>
            <person name="Wilkins M.J."/>
            <person name="Karaoz U."/>
            <person name="Brodie E.L."/>
            <person name="Williams K.H."/>
            <person name="Hubbard S.S."/>
            <person name="Banfield J.F."/>
        </authorList>
    </citation>
    <scope>NUCLEOTIDE SEQUENCE [LARGE SCALE GENOMIC DNA]</scope>
</reference>
<keyword evidence="3 7" id="KW-0812">Transmembrane</keyword>
<dbReference type="PANTHER" id="PTHR30572:SF4">
    <property type="entry name" value="ABC TRANSPORTER PERMEASE YTRF"/>
    <property type="match status" value="1"/>
</dbReference>
<dbReference type="AlphaFoldDB" id="A0A1F8CLX4"/>
<evidence type="ECO:0000256" key="4">
    <source>
        <dbReference type="ARBA" id="ARBA00022989"/>
    </source>
</evidence>
<evidence type="ECO:0000256" key="2">
    <source>
        <dbReference type="ARBA" id="ARBA00022475"/>
    </source>
</evidence>
<evidence type="ECO:0000256" key="7">
    <source>
        <dbReference type="SAM" id="Phobius"/>
    </source>
</evidence>
<comment type="similarity">
    <text evidence="6">Belongs to the ABC-4 integral membrane protein family.</text>
</comment>
<evidence type="ECO:0000313" key="10">
    <source>
        <dbReference type="EMBL" id="OGM77337.1"/>
    </source>
</evidence>
<evidence type="ECO:0000259" key="9">
    <source>
        <dbReference type="Pfam" id="PF12704"/>
    </source>
</evidence>